<comment type="caution">
    <text evidence="2">The sequence shown here is derived from an EMBL/GenBank/DDBJ whole genome shotgun (WGS) entry which is preliminary data.</text>
</comment>
<dbReference type="Gene3D" id="3.40.50.720">
    <property type="entry name" value="NAD(P)-binding Rossmann-like Domain"/>
    <property type="match status" value="1"/>
</dbReference>
<dbReference type="SUPFAM" id="SSF51735">
    <property type="entry name" value="NAD(P)-binding Rossmann-fold domains"/>
    <property type="match status" value="1"/>
</dbReference>
<reference evidence="2" key="1">
    <citation type="submission" date="2023-10" db="EMBL/GenBank/DDBJ databases">
        <authorList>
            <person name="Hackl T."/>
        </authorList>
    </citation>
    <scope>NUCLEOTIDE SEQUENCE</scope>
</reference>
<dbReference type="AlphaFoldDB" id="A0AAI8VTJ2"/>
<proteinExistence type="predicted"/>
<name>A0AAI8VTJ2_9PEZI</name>
<protein>
    <submittedName>
        <fullName evidence="2">Uu.00g064180.m01.CDS01</fullName>
    </submittedName>
</protein>
<evidence type="ECO:0000256" key="1">
    <source>
        <dbReference type="SAM" id="SignalP"/>
    </source>
</evidence>
<evidence type="ECO:0000313" key="2">
    <source>
        <dbReference type="EMBL" id="CAJ2510793.1"/>
    </source>
</evidence>
<feature type="chain" id="PRO_5042573290" evidence="1">
    <location>
        <begin position="20"/>
        <end position="165"/>
    </location>
</feature>
<evidence type="ECO:0000313" key="3">
    <source>
        <dbReference type="Proteomes" id="UP001295740"/>
    </source>
</evidence>
<gene>
    <name evidence="2" type="ORF">KHLLAP_LOCUS11261</name>
</gene>
<sequence length="165" mass="17909">MYALATLTTFLAALALTSATPLSALAEPIPTTELASNQGGFLSCALLLRRLPSTADDGTVEVYNEQGLRMHFVSLAGSEDEAGHCVSWSGPSASFAFAILRKKPTFNRQRMIFSSMTRYYDTGKARKRLSYAPLVSLSDGVKRTVRWTLDQQEKAKHAAAGAMKS</sequence>
<keyword evidence="3" id="KW-1185">Reference proteome</keyword>
<organism evidence="2 3">
    <name type="scientific">Anthostomella pinea</name>
    <dbReference type="NCBI Taxonomy" id="933095"/>
    <lineage>
        <taxon>Eukaryota</taxon>
        <taxon>Fungi</taxon>
        <taxon>Dikarya</taxon>
        <taxon>Ascomycota</taxon>
        <taxon>Pezizomycotina</taxon>
        <taxon>Sordariomycetes</taxon>
        <taxon>Xylariomycetidae</taxon>
        <taxon>Xylariales</taxon>
        <taxon>Xylariaceae</taxon>
        <taxon>Anthostomella</taxon>
    </lineage>
</organism>
<dbReference type="InterPro" id="IPR036291">
    <property type="entry name" value="NAD(P)-bd_dom_sf"/>
</dbReference>
<keyword evidence="1" id="KW-0732">Signal</keyword>
<accession>A0AAI8VTJ2</accession>
<feature type="signal peptide" evidence="1">
    <location>
        <begin position="1"/>
        <end position="19"/>
    </location>
</feature>
<dbReference type="Proteomes" id="UP001295740">
    <property type="component" value="Unassembled WGS sequence"/>
</dbReference>
<dbReference type="EMBL" id="CAUWAG010000018">
    <property type="protein sequence ID" value="CAJ2510793.1"/>
    <property type="molecule type" value="Genomic_DNA"/>
</dbReference>